<evidence type="ECO:0000313" key="1">
    <source>
        <dbReference type="EMBL" id="QPG04813.1"/>
    </source>
</evidence>
<reference evidence="1 2" key="1">
    <citation type="submission" date="2020-11" db="EMBL/GenBank/DDBJ databases">
        <title>Complete genome sequence for Salinimonas sp. strain G2-b.</title>
        <authorList>
            <person name="Park S.-J."/>
        </authorList>
    </citation>
    <scope>NUCLEOTIDE SEQUENCE [LARGE SCALE GENOMIC DNA]</scope>
    <source>
        <strain evidence="1 2">G2-b</strain>
    </source>
</reference>
<protein>
    <submittedName>
        <fullName evidence="1">DUF3379 family protein</fullName>
    </submittedName>
</protein>
<sequence length="60" mass="7047">MDELEFRRRIYADPDTMDADVLKAAEADPDKQAFREQVRQMNNKLKQATKVPVPRTWPTN</sequence>
<dbReference type="Proteomes" id="UP000595095">
    <property type="component" value="Chromosome"/>
</dbReference>
<dbReference type="InterPro" id="IPR021806">
    <property type="entry name" value="DUF3379"/>
</dbReference>
<evidence type="ECO:0000313" key="2">
    <source>
        <dbReference type="Proteomes" id="UP000595095"/>
    </source>
</evidence>
<keyword evidence="2" id="KW-1185">Reference proteome</keyword>
<dbReference type="EMBL" id="CP064795">
    <property type="protein sequence ID" value="QPG04813.1"/>
    <property type="molecule type" value="Genomic_DNA"/>
</dbReference>
<proteinExistence type="predicted"/>
<gene>
    <name evidence="1" type="ORF">IT774_11555</name>
</gene>
<dbReference type="AlphaFoldDB" id="A0A7S9DVN2"/>
<organism evidence="1 2">
    <name type="scientific">Salinimonas marina</name>
    <dbReference type="NCBI Taxonomy" id="2785918"/>
    <lineage>
        <taxon>Bacteria</taxon>
        <taxon>Pseudomonadati</taxon>
        <taxon>Pseudomonadota</taxon>
        <taxon>Gammaproteobacteria</taxon>
        <taxon>Alteromonadales</taxon>
        <taxon>Alteromonadaceae</taxon>
        <taxon>Alteromonas/Salinimonas group</taxon>
        <taxon>Salinimonas</taxon>
    </lineage>
</organism>
<name>A0A7S9DVN2_9ALTE</name>
<dbReference type="Pfam" id="PF11859">
    <property type="entry name" value="DUF3379"/>
    <property type="match status" value="1"/>
</dbReference>
<accession>A0A7S9DVN2</accession>
<dbReference type="KEGG" id="smaa:IT774_11555"/>